<evidence type="ECO:0000313" key="3">
    <source>
        <dbReference type="Proteomes" id="UP000815325"/>
    </source>
</evidence>
<accession>A0ABQ7GM80</accession>
<feature type="compositionally biased region" description="Polar residues" evidence="1">
    <location>
        <begin position="266"/>
        <end position="281"/>
    </location>
</feature>
<dbReference type="Proteomes" id="UP000815325">
    <property type="component" value="Unassembled WGS sequence"/>
</dbReference>
<gene>
    <name evidence="2" type="ORF">DUNSADRAFT_6994</name>
</gene>
<evidence type="ECO:0000313" key="2">
    <source>
        <dbReference type="EMBL" id="KAF5835715.1"/>
    </source>
</evidence>
<organism evidence="2 3">
    <name type="scientific">Dunaliella salina</name>
    <name type="common">Green alga</name>
    <name type="synonym">Protococcus salinus</name>
    <dbReference type="NCBI Taxonomy" id="3046"/>
    <lineage>
        <taxon>Eukaryota</taxon>
        <taxon>Viridiplantae</taxon>
        <taxon>Chlorophyta</taxon>
        <taxon>core chlorophytes</taxon>
        <taxon>Chlorophyceae</taxon>
        <taxon>CS clade</taxon>
        <taxon>Chlamydomonadales</taxon>
        <taxon>Dunaliellaceae</taxon>
        <taxon>Dunaliella</taxon>
    </lineage>
</organism>
<comment type="caution">
    <text evidence="2">The sequence shown here is derived from an EMBL/GenBank/DDBJ whole genome shotgun (WGS) entry which is preliminary data.</text>
</comment>
<feature type="region of interest" description="Disordered" evidence="1">
    <location>
        <begin position="266"/>
        <end position="291"/>
    </location>
</feature>
<name>A0ABQ7GM80_DUNSA</name>
<keyword evidence="3" id="KW-1185">Reference proteome</keyword>
<evidence type="ECO:0000256" key="1">
    <source>
        <dbReference type="SAM" id="MobiDB-lite"/>
    </source>
</evidence>
<dbReference type="EMBL" id="MU069692">
    <property type="protein sequence ID" value="KAF5835715.1"/>
    <property type="molecule type" value="Genomic_DNA"/>
</dbReference>
<feature type="compositionally biased region" description="Low complexity" evidence="1">
    <location>
        <begin position="42"/>
        <end position="57"/>
    </location>
</feature>
<reference evidence="2" key="1">
    <citation type="submission" date="2017-08" db="EMBL/GenBank/DDBJ databases">
        <authorList>
            <person name="Polle J.E."/>
            <person name="Barry K."/>
            <person name="Cushman J."/>
            <person name="Schmutz J."/>
            <person name="Tran D."/>
            <person name="Hathwaick L.T."/>
            <person name="Yim W.C."/>
            <person name="Jenkins J."/>
            <person name="Mckie-Krisberg Z.M."/>
            <person name="Prochnik S."/>
            <person name="Lindquist E."/>
            <person name="Dockter R.B."/>
            <person name="Adam C."/>
            <person name="Molina H."/>
            <person name="Bunkerborg J."/>
            <person name="Jin E."/>
            <person name="Buchheim M."/>
            <person name="Magnuson J."/>
        </authorList>
    </citation>
    <scope>NUCLEOTIDE SEQUENCE</scope>
    <source>
        <strain evidence="2">CCAP 19/18</strain>
    </source>
</reference>
<sequence>MRHLLHPFPQGTGALKSSKCWPGLHKAQYFRLHAQQPKALHEQQSSSPPHAHQPSSEDALIDSLLEPPSIDYLKQRNKSKLQPPAIKPLPPLDNCKHFVNLTNGLEALPLLHELGLHYNYVRIQSTACEQQKWESLIVDLDTNMLMSLALGQCCLVWDYGSRHHKTGNPRALWLGLEFIRYALTKLWFGKEAAARCGALPRGYNAALQFDEYLRYFSKPTLRRMRYFSKWVHPHTTELRLHGVYSLTTHDDDSEFYHSVLYNHEGPNTPNTSIQRPPSSSLAAGPLNGPESLEIQEPIAGKPKDVHGTDALLASKGLSVHYRGLTFHEFVQQQRDLGLSNE</sequence>
<feature type="region of interest" description="Disordered" evidence="1">
    <location>
        <begin position="36"/>
        <end position="57"/>
    </location>
</feature>
<proteinExistence type="predicted"/>
<protein>
    <submittedName>
        <fullName evidence="2">Uncharacterized protein</fullName>
    </submittedName>
</protein>